<accession>A0A1E1K199</accession>
<feature type="region of interest" description="Disordered" evidence="1">
    <location>
        <begin position="75"/>
        <end position="94"/>
    </location>
</feature>
<organism evidence="3 4">
    <name type="scientific">Rhynchosporium agropyri</name>
    <dbReference type="NCBI Taxonomy" id="914238"/>
    <lineage>
        <taxon>Eukaryota</taxon>
        <taxon>Fungi</taxon>
        <taxon>Dikarya</taxon>
        <taxon>Ascomycota</taxon>
        <taxon>Pezizomycotina</taxon>
        <taxon>Leotiomycetes</taxon>
        <taxon>Helotiales</taxon>
        <taxon>Ploettnerulaceae</taxon>
        <taxon>Rhynchosporium</taxon>
    </lineage>
</organism>
<dbReference type="EMBL" id="FJUX01000010">
    <property type="protein sequence ID" value="CZS91843.1"/>
    <property type="molecule type" value="Genomic_DNA"/>
</dbReference>
<evidence type="ECO:0000256" key="1">
    <source>
        <dbReference type="SAM" id="MobiDB-lite"/>
    </source>
</evidence>
<evidence type="ECO:0000256" key="2">
    <source>
        <dbReference type="SAM" id="Phobius"/>
    </source>
</evidence>
<evidence type="ECO:0000313" key="4">
    <source>
        <dbReference type="Proteomes" id="UP000178912"/>
    </source>
</evidence>
<proteinExistence type="predicted"/>
<dbReference type="OrthoDB" id="3565190at2759"/>
<dbReference type="AlphaFoldDB" id="A0A1E1K199"/>
<name>A0A1E1K199_9HELO</name>
<feature type="transmembrane region" description="Helical" evidence="2">
    <location>
        <begin position="37"/>
        <end position="64"/>
    </location>
</feature>
<evidence type="ECO:0000313" key="3">
    <source>
        <dbReference type="EMBL" id="CZS91843.1"/>
    </source>
</evidence>
<keyword evidence="4" id="KW-1185">Reference proteome</keyword>
<gene>
    <name evidence="3" type="ORF">RAG0_02388</name>
</gene>
<reference evidence="4" key="1">
    <citation type="submission" date="2016-03" db="EMBL/GenBank/DDBJ databases">
        <authorList>
            <person name="Guldener U."/>
        </authorList>
    </citation>
    <scope>NUCLEOTIDE SEQUENCE [LARGE SCALE GENOMIC DNA]</scope>
    <source>
        <strain evidence="4">04CH-RAC-A.6.1</strain>
    </source>
</reference>
<keyword evidence="2" id="KW-0812">Transmembrane</keyword>
<sequence>MVLPRTTLLQSASKINTSYPQAVQTSEPWSFTTSLPISYRVAIFLDAFILFLTLAILVGALLYLRNRGPTPYMLSRQRNHNLSPDPKARSRGAGRGMDEEQTLLIVGYSDERPKKEMGELVKASEDKIVVGIVKGLGGKKKKGHVRWTPSVQGGEAFGIPDNYNGKGKGKEDGLNCNCGGVMHAACGRYEVKCGSRKEVGGERKDGAVGRRAIN</sequence>
<keyword evidence="2" id="KW-1133">Transmembrane helix</keyword>
<keyword evidence="2" id="KW-0472">Membrane</keyword>
<dbReference type="Proteomes" id="UP000178912">
    <property type="component" value="Unassembled WGS sequence"/>
</dbReference>
<protein>
    <submittedName>
        <fullName evidence="3">Uncharacterized protein</fullName>
    </submittedName>
</protein>